<keyword evidence="6" id="KW-1185">Reference proteome</keyword>
<feature type="domain" description="Solute-binding protein family 5" evidence="4">
    <location>
        <begin position="86"/>
        <end position="399"/>
    </location>
</feature>
<dbReference type="InterPro" id="IPR006311">
    <property type="entry name" value="TAT_signal"/>
</dbReference>
<dbReference type="GO" id="GO:0043190">
    <property type="term" value="C:ATP-binding cassette (ABC) transporter complex"/>
    <property type="evidence" value="ECO:0007669"/>
    <property type="project" value="InterPro"/>
</dbReference>
<comment type="caution">
    <text evidence="5">The sequence shown here is derived from an EMBL/GenBank/DDBJ whole genome shotgun (WGS) entry which is preliminary data.</text>
</comment>
<dbReference type="InterPro" id="IPR000914">
    <property type="entry name" value="SBP_5_dom"/>
</dbReference>
<dbReference type="GO" id="GO:0015833">
    <property type="term" value="P:peptide transport"/>
    <property type="evidence" value="ECO:0007669"/>
    <property type="project" value="TreeGrafter"/>
</dbReference>
<protein>
    <submittedName>
        <fullName evidence="5">Peptide ABC transporter</fullName>
    </submittedName>
</protein>
<dbReference type="PROSITE" id="PS51318">
    <property type="entry name" value="TAT"/>
    <property type="match status" value="1"/>
</dbReference>
<comment type="subcellular location">
    <subcellularLocation>
        <location evidence="1">Periplasm</location>
    </subcellularLocation>
</comment>
<dbReference type="RefSeq" id="WP_147848105.1">
    <property type="nucleotide sequence ID" value="NZ_VDUZ01000018.1"/>
</dbReference>
<gene>
    <name evidence="5" type="ORF">FHP25_16805</name>
</gene>
<dbReference type="Proteomes" id="UP000321638">
    <property type="component" value="Unassembled WGS sequence"/>
</dbReference>
<accession>A0A5C8PM91</accession>
<dbReference type="GO" id="GO:0030288">
    <property type="term" value="C:outer membrane-bounded periplasmic space"/>
    <property type="evidence" value="ECO:0007669"/>
    <property type="project" value="UniProtKB-ARBA"/>
</dbReference>
<evidence type="ECO:0000256" key="3">
    <source>
        <dbReference type="ARBA" id="ARBA00022729"/>
    </source>
</evidence>
<reference evidence="5 6" key="1">
    <citation type="submission" date="2019-06" db="EMBL/GenBank/DDBJ databases">
        <title>New taxonomy in bacterial strain CC-CFT640, isolated from vineyard.</title>
        <authorList>
            <person name="Lin S.-Y."/>
            <person name="Tsai C.-F."/>
            <person name="Young C.-C."/>
        </authorList>
    </citation>
    <scope>NUCLEOTIDE SEQUENCE [LARGE SCALE GENOMIC DNA]</scope>
    <source>
        <strain evidence="5 6">CC-CFT640</strain>
    </source>
</reference>
<dbReference type="SUPFAM" id="SSF53850">
    <property type="entry name" value="Periplasmic binding protein-like II"/>
    <property type="match status" value="1"/>
</dbReference>
<dbReference type="EMBL" id="VDUZ01000018">
    <property type="protein sequence ID" value="TXL74426.1"/>
    <property type="molecule type" value="Genomic_DNA"/>
</dbReference>
<evidence type="ECO:0000256" key="1">
    <source>
        <dbReference type="ARBA" id="ARBA00004418"/>
    </source>
</evidence>
<evidence type="ECO:0000313" key="6">
    <source>
        <dbReference type="Proteomes" id="UP000321638"/>
    </source>
</evidence>
<dbReference type="Gene3D" id="3.40.190.10">
    <property type="entry name" value="Periplasmic binding protein-like II"/>
    <property type="match status" value="1"/>
</dbReference>
<dbReference type="InterPro" id="IPR030678">
    <property type="entry name" value="Peptide/Ni-bd"/>
</dbReference>
<sequence>MRKQTRPAAISRRRGMHYGLSGAGLAMLGLAGAVGSAAAQEGGVLRVSVNANPSTLDPATGRSGRDYQYLYPIYDTLVAWEPTTLEPRPGLAQSWTYSDDTTLVLELRPGLTFHDGTPLDAEAVKFNLDRNRGDARSNFKVDLSSIDTVEATGPATVTIKLKMADRSLPLILSDRVGMMVSPAAIKAGGGSVDRTPVGAGPWKLVRWDDNAVVLYERNPTYWRQGLPRIDRLEIKVIPEVSTGVRSVIAGENDIVVAVPAIQKPLLDRSGKVKVFANPSLYLFMVYLDFSRPPLNDLRIRQALNLAIDRDVFNKVTLAGLGQPATTLFPKEHWAHDPALTKVLAYDPDRAKALLKEAGNPTVTFTGVAFSDQPSVQRLEVLLEMWRRVGINAKFQNKTVPEGSQTFFFDRKVDSLLAAIPARPDVSIAPFTIFAKGSPYNGGHQEIPGMEAALAATRTGATQAARKVALSQVQRIALEQAVFVPLAFDVSIIALSNKYQGFQPNLLDLPRFDEVAVAG</sequence>
<keyword evidence="3" id="KW-0732">Signal</keyword>
<evidence type="ECO:0000256" key="2">
    <source>
        <dbReference type="ARBA" id="ARBA00005695"/>
    </source>
</evidence>
<dbReference type="GO" id="GO:1904680">
    <property type="term" value="F:peptide transmembrane transporter activity"/>
    <property type="evidence" value="ECO:0007669"/>
    <property type="project" value="TreeGrafter"/>
</dbReference>
<proteinExistence type="inferred from homology"/>
<name>A0A5C8PM91_9HYPH</name>
<dbReference type="OrthoDB" id="9773508at2"/>
<dbReference type="Gene3D" id="3.10.105.10">
    <property type="entry name" value="Dipeptide-binding Protein, Domain 3"/>
    <property type="match status" value="1"/>
</dbReference>
<dbReference type="Gene3D" id="3.90.76.10">
    <property type="entry name" value="Dipeptide-binding Protein, Domain 1"/>
    <property type="match status" value="1"/>
</dbReference>
<dbReference type="PANTHER" id="PTHR30290:SF38">
    <property type="entry name" value="D,D-DIPEPTIDE-BINDING PERIPLASMIC PROTEIN DDPA-RELATED"/>
    <property type="match status" value="1"/>
</dbReference>
<dbReference type="PANTHER" id="PTHR30290">
    <property type="entry name" value="PERIPLASMIC BINDING COMPONENT OF ABC TRANSPORTER"/>
    <property type="match status" value="1"/>
</dbReference>
<dbReference type="AlphaFoldDB" id="A0A5C8PM91"/>
<dbReference type="InterPro" id="IPR039424">
    <property type="entry name" value="SBP_5"/>
</dbReference>
<organism evidence="5 6">
    <name type="scientific">Vineibacter terrae</name>
    <dbReference type="NCBI Taxonomy" id="2586908"/>
    <lineage>
        <taxon>Bacteria</taxon>
        <taxon>Pseudomonadati</taxon>
        <taxon>Pseudomonadota</taxon>
        <taxon>Alphaproteobacteria</taxon>
        <taxon>Hyphomicrobiales</taxon>
        <taxon>Vineibacter</taxon>
    </lineage>
</organism>
<evidence type="ECO:0000313" key="5">
    <source>
        <dbReference type="EMBL" id="TXL74426.1"/>
    </source>
</evidence>
<comment type="similarity">
    <text evidence="2">Belongs to the bacterial solute-binding protein 5 family.</text>
</comment>
<dbReference type="Pfam" id="PF00496">
    <property type="entry name" value="SBP_bac_5"/>
    <property type="match status" value="1"/>
</dbReference>
<evidence type="ECO:0000259" key="4">
    <source>
        <dbReference type="Pfam" id="PF00496"/>
    </source>
</evidence>
<dbReference type="PIRSF" id="PIRSF002741">
    <property type="entry name" value="MppA"/>
    <property type="match status" value="1"/>
</dbReference>